<evidence type="ECO:0000256" key="1">
    <source>
        <dbReference type="ARBA" id="ARBA00004196"/>
    </source>
</evidence>
<evidence type="ECO:0000259" key="4">
    <source>
        <dbReference type="PROSITE" id="PS50932"/>
    </source>
</evidence>
<protein>
    <submittedName>
        <fullName evidence="6">LacI family DNA-binding transcriptional regulator</fullName>
    </submittedName>
    <submittedName>
        <fullName evidence="5">Transcriptional regulator, LacI family</fullName>
    </submittedName>
</protein>
<dbReference type="PANTHER" id="PTHR46847:SF1">
    <property type="entry name" value="D-ALLOSE-BINDING PERIPLASMIC PROTEIN-RELATED"/>
    <property type="match status" value="1"/>
</dbReference>
<dbReference type="GO" id="GO:0030313">
    <property type="term" value="C:cell envelope"/>
    <property type="evidence" value="ECO:0007669"/>
    <property type="project" value="UniProtKB-SubCell"/>
</dbReference>
<dbReference type="InterPro" id="IPR025997">
    <property type="entry name" value="SBP_2_dom"/>
</dbReference>
<evidence type="ECO:0000313" key="5">
    <source>
        <dbReference type="EMBL" id="SIS99688.1"/>
    </source>
</evidence>
<evidence type="ECO:0000313" key="7">
    <source>
        <dbReference type="Proteomes" id="UP000186216"/>
    </source>
</evidence>
<dbReference type="GO" id="GO:0006355">
    <property type="term" value="P:regulation of DNA-templated transcription"/>
    <property type="evidence" value="ECO:0007669"/>
    <property type="project" value="InterPro"/>
</dbReference>
<dbReference type="GO" id="GO:0030246">
    <property type="term" value="F:carbohydrate binding"/>
    <property type="evidence" value="ECO:0007669"/>
    <property type="project" value="UniProtKB-ARBA"/>
</dbReference>
<sequence>MARKATAQDVAREAGVSASTVDRVLNGRGGVSFEKEQRVYATARRLKLDRALNPRDARTLRVAAFIQPPSNPFHAALKRAMKEENRGPNPFNVQIKVFHVDMSRPAETARKVNELGATHDALMICVAHDEKLGQVLSRFVDTGKPVVALATDIRCHGTIYIGPDNYRSGRLAGELMGRLLGPSGGDLIVIAGLLTMIGQQERHAGFQAVLQERYPNCRIVSVHESGERGDRAGSLVRRSLRQWPEVRGIYNQSAGAGPVVDALRAEGRLNDILFITHELTDSRRKLLETGAIDLLIDQNPRLEVEAAVRAIAGAFGRLEPAPGQTITPVAIFTRENCRP</sequence>
<dbReference type="RefSeq" id="WP_076527086.1">
    <property type="nucleotide sequence ID" value="NZ_CP067140.1"/>
</dbReference>
<dbReference type="Proteomes" id="UP001215549">
    <property type="component" value="Chromosome"/>
</dbReference>
<dbReference type="Pfam" id="PF13407">
    <property type="entry name" value="Peripla_BP_4"/>
    <property type="match status" value="1"/>
</dbReference>
<dbReference type="SMART" id="SM00354">
    <property type="entry name" value="HTH_LACI"/>
    <property type="match status" value="1"/>
</dbReference>
<dbReference type="GO" id="GO:0003677">
    <property type="term" value="F:DNA binding"/>
    <property type="evidence" value="ECO:0007669"/>
    <property type="project" value="UniProtKB-KW"/>
</dbReference>
<dbReference type="PRINTS" id="PR00036">
    <property type="entry name" value="HTHLACI"/>
</dbReference>
<evidence type="ECO:0000256" key="3">
    <source>
        <dbReference type="ARBA" id="ARBA00022729"/>
    </source>
</evidence>
<dbReference type="SUPFAM" id="SSF53822">
    <property type="entry name" value="Periplasmic binding protein-like I"/>
    <property type="match status" value="1"/>
</dbReference>
<dbReference type="EMBL" id="FTOU01000011">
    <property type="protein sequence ID" value="SIS99688.1"/>
    <property type="molecule type" value="Genomic_DNA"/>
</dbReference>
<evidence type="ECO:0000313" key="8">
    <source>
        <dbReference type="Proteomes" id="UP001215549"/>
    </source>
</evidence>
<accession>A0AA45W680</accession>
<gene>
    <name evidence="6" type="ORF">JHX88_11060</name>
    <name evidence="5" type="ORF">SAMN05421772_111158</name>
</gene>
<dbReference type="Pfam" id="PF00356">
    <property type="entry name" value="LacI"/>
    <property type="match status" value="1"/>
</dbReference>
<dbReference type="Proteomes" id="UP000186216">
    <property type="component" value="Unassembled WGS sequence"/>
</dbReference>
<dbReference type="Gene3D" id="1.10.260.40">
    <property type="entry name" value="lambda repressor-like DNA-binding domains"/>
    <property type="match status" value="1"/>
</dbReference>
<dbReference type="InterPro" id="IPR028082">
    <property type="entry name" value="Peripla_BP_I"/>
</dbReference>
<dbReference type="InterPro" id="IPR010982">
    <property type="entry name" value="Lambda_DNA-bd_dom_sf"/>
</dbReference>
<evidence type="ECO:0000313" key="6">
    <source>
        <dbReference type="EMBL" id="WCR01491.1"/>
    </source>
</evidence>
<dbReference type="AlphaFoldDB" id="A0AA45W680"/>
<feature type="domain" description="HTH lacI-type" evidence="4">
    <location>
        <begin position="5"/>
        <end position="59"/>
    </location>
</feature>
<keyword evidence="8" id="KW-1185">Reference proteome</keyword>
<keyword evidence="6" id="KW-0238">DNA-binding</keyword>
<reference evidence="6 8" key="2">
    <citation type="submission" date="2021-01" db="EMBL/GenBank/DDBJ databases">
        <title>Biogeographic distribution of Paracoccus.</title>
        <authorList>
            <person name="Hollensteiner J."/>
            <person name="Leineberger J."/>
            <person name="Brinkhoff T."/>
            <person name="Daniel R."/>
        </authorList>
    </citation>
    <scope>NUCLEOTIDE SEQUENCE [LARGE SCALE GENOMIC DNA]</scope>
    <source>
        <strain evidence="6 8">DSM 18447</strain>
    </source>
</reference>
<comment type="subcellular location">
    <subcellularLocation>
        <location evidence="1">Cell envelope</location>
    </subcellularLocation>
</comment>
<reference evidence="5 7" key="1">
    <citation type="submission" date="2017-01" db="EMBL/GenBank/DDBJ databases">
        <authorList>
            <person name="Varghese N."/>
            <person name="Submissions S."/>
        </authorList>
    </citation>
    <scope>NUCLEOTIDE SEQUENCE [LARGE SCALE GENOMIC DNA]</scope>
    <source>
        <strain evidence="5 7">DSM 18447</strain>
    </source>
</reference>
<organism evidence="5 7">
    <name type="scientific">Paracoccus saliphilus</name>
    <dbReference type="NCBI Taxonomy" id="405559"/>
    <lineage>
        <taxon>Bacteria</taxon>
        <taxon>Pseudomonadati</taxon>
        <taxon>Pseudomonadota</taxon>
        <taxon>Alphaproteobacteria</taxon>
        <taxon>Rhodobacterales</taxon>
        <taxon>Paracoccaceae</taxon>
        <taxon>Paracoccus</taxon>
    </lineage>
</organism>
<dbReference type="EMBL" id="CP067140">
    <property type="protein sequence ID" value="WCR01491.1"/>
    <property type="molecule type" value="Genomic_DNA"/>
</dbReference>
<proteinExistence type="inferred from homology"/>
<keyword evidence="3" id="KW-0732">Signal</keyword>
<evidence type="ECO:0000256" key="2">
    <source>
        <dbReference type="ARBA" id="ARBA00007639"/>
    </source>
</evidence>
<dbReference type="PROSITE" id="PS50932">
    <property type="entry name" value="HTH_LACI_2"/>
    <property type="match status" value="1"/>
</dbReference>
<dbReference type="CDD" id="cd01392">
    <property type="entry name" value="HTH_LacI"/>
    <property type="match status" value="1"/>
</dbReference>
<dbReference type="SUPFAM" id="SSF47413">
    <property type="entry name" value="lambda repressor-like DNA-binding domains"/>
    <property type="match status" value="1"/>
</dbReference>
<dbReference type="Gene3D" id="3.40.50.2300">
    <property type="match status" value="2"/>
</dbReference>
<dbReference type="InterPro" id="IPR000843">
    <property type="entry name" value="HTH_LacI"/>
</dbReference>
<name>A0AA45W680_9RHOB</name>
<dbReference type="PANTHER" id="PTHR46847">
    <property type="entry name" value="D-ALLOSE-BINDING PERIPLASMIC PROTEIN-RELATED"/>
    <property type="match status" value="1"/>
</dbReference>
<dbReference type="CDD" id="cd06307">
    <property type="entry name" value="PBP1_sugar_binding"/>
    <property type="match status" value="1"/>
</dbReference>
<comment type="similarity">
    <text evidence="2">Belongs to the bacterial solute-binding protein 2 family.</text>
</comment>